<evidence type="ECO:0000256" key="9">
    <source>
        <dbReference type="ARBA" id="ARBA00023136"/>
    </source>
</evidence>
<comment type="similarity">
    <text evidence="10">Belongs to the adenylate cyclase family. DacA/CdaA subfamily.</text>
</comment>
<gene>
    <name evidence="10" type="primary">dacA</name>
    <name evidence="12" type="ORF">FJY68_02155</name>
</gene>
<dbReference type="HAMAP" id="MF_01499">
    <property type="entry name" value="DacA"/>
    <property type="match status" value="1"/>
</dbReference>
<keyword evidence="7 10" id="KW-0067">ATP-binding</keyword>
<dbReference type="PANTHER" id="PTHR34185:SF1">
    <property type="entry name" value="DIADENYLATE CYCLASE"/>
    <property type="match status" value="1"/>
</dbReference>
<evidence type="ECO:0000256" key="5">
    <source>
        <dbReference type="ARBA" id="ARBA00022695"/>
    </source>
</evidence>
<dbReference type="Proteomes" id="UP000779900">
    <property type="component" value="Unassembled WGS sequence"/>
</dbReference>
<evidence type="ECO:0000256" key="7">
    <source>
        <dbReference type="ARBA" id="ARBA00022840"/>
    </source>
</evidence>
<feature type="domain" description="DAC" evidence="11">
    <location>
        <begin position="79"/>
        <end position="237"/>
    </location>
</feature>
<dbReference type="GO" id="GO:0106408">
    <property type="term" value="F:diadenylate cyclase activity"/>
    <property type="evidence" value="ECO:0007669"/>
    <property type="project" value="UniProtKB-EC"/>
</dbReference>
<keyword evidence="3 10" id="KW-0808">Transferase</keyword>
<comment type="caution">
    <text evidence="12">The sequence shown here is derived from an EMBL/GenBank/DDBJ whole genome shotgun (WGS) entry which is preliminary data.</text>
</comment>
<dbReference type="GO" id="GO:0004016">
    <property type="term" value="F:adenylate cyclase activity"/>
    <property type="evidence" value="ECO:0007669"/>
    <property type="project" value="UniProtKB-UniRule"/>
</dbReference>
<keyword evidence="9 10" id="KW-0472">Membrane</keyword>
<dbReference type="Gene3D" id="3.40.1700.10">
    <property type="entry name" value="DNA integrity scanning protein, DisA, N-terminal domain"/>
    <property type="match status" value="1"/>
</dbReference>
<dbReference type="EC" id="2.7.7.85" evidence="10"/>
<dbReference type="InterPro" id="IPR050338">
    <property type="entry name" value="DisA"/>
</dbReference>
<keyword evidence="6 10" id="KW-0547">Nucleotide-binding</keyword>
<comment type="subunit">
    <text evidence="10">Probably a homodimer.</text>
</comment>
<feature type="transmembrane region" description="Helical" evidence="10">
    <location>
        <begin position="60"/>
        <end position="78"/>
    </location>
</feature>
<comment type="catalytic activity">
    <reaction evidence="1 10">
        <text>2 ATP = 3',3'-c-di-AMP + 2 diphosphate</text>
        <dbReference type="Rhea" id="RHEA:35655"/>
        <dbReference type="ChEBI" id="CHEBI:30616"/>
        <dbReference type="ChEBI" id="CHEBI:33019"/>
        <dbReference type="ChEBI" id="CHEBI:71500"/>
        <dbReference type="EC" id="2.7.7.85"/>
    </reaction>
</comment>
<feature type="transmembrane region" description="Helical" evidence="10">
    <location>
        <begin position="6"/>
        <end position="26"/>
    </location>
</feature>
<keyword evidence="5 10" id="KW-0548">Nucleotidyltransferase</keyword>
<dbReference type="AlphaFoldDB" id="A0A937XFT7"/>
<protein>
    <recommendedName>
        <fullName evidence="10">Diadenylate cyclase</fullName>
        <shortName evidence="10">DAC</shortName>
        <ecNumber evidence="10">2.7.7.85</ecNumber>
    </recommendedName>
    <alternativeName>
        <fullName evidence="10">Cyclic-di-AMP synthase</fullName>
        <shortName evidence="10">c-di-AMP synthase</shortName>
    </alternativeName>
</protein>
<proteinExistence type="inferred from homology"/>
<dbReference type="NCBIfam" id="TIGR00159">
    <property type="entry name" value="diadenylate cyclase CdaA"/>
    <property type="match status" value="1"/>
</dbReference>
<dbReference type="InterPro" id="IPR036888">
    <property type="entry name" value="DNA_integrity_DisA_N_sf"/>
</dbReference>
<name>A0A937XFT7_UNCW3</name>
<dbReference type="Pfam" id="PF19293">
    <property type="entry name" value="CdaA_N"/>
    <property type="match status" value="1"/>
</dbReference>
<dbReference type="Pfam" id="PF02457">
    <property type="entry name" value="DAC"/>
    <property type="match status" value="1"/>
</dbReference>
<dbReference type="InterPro" id="IPR034701">
    <property type="entry name" value="CdaA"/>
</dbReference>
<dbReference type="InterPro" id="IPR014046">
    <property type="entry name" value="C-di-AMP_synthase"/>
</dbReference>
<dbReference type="EMBL" id="VGIR01000007">
    <property type="protein sequence ID" value="MBM3330639.1"/>
    <property type="molecule type" value="Genomic_DNA"/>
</dbReference>
<dbReference type="GO" id="GO:0006171">
    <property type="term" value="P:cAMP biosynthetic process"/>
    <property type="evidence" value="ECO:0007669"/>
    <property type="project" value="InterPro"/>
</dbReference>
<evidence type="ECO:0000313" key="12">
    <source>
        <dbReference type="EMBL" id="MBM3330639.1"/>
    </source>
</evidence>
<organism evidence="12 13">
    <name type="scientific">candidate division WOR-3 bacterium</name>
    <dbReference type="NCBI Taxonomy" id="2052148"/>
    <lineage>
        <taxon>Bacteria</taxon>
        <taxon>Bacteria division WOR-3</taxon>
    </lineage>
</organism>
<evidence type="ECO:0000256" key="6">
    <source>
        <dbReference type="ARBA" id="ARBA00022741"/>
    </source>
</evidence>
<dbReference type="PROSITE" id="PS51794">
    <property type="entry name" value="DAC"/>
    <property type="match status" value="1"/>
</dbReference>
<feature type="transmembrane region" description="Helical" evidence="10">
    <location>
        <begin position="38"/>
        <end position="54"/>
    </location>
</feature>
<comment type="caution">
    <text evidence="10">Lacks conserved residue(s) required for the propagation of feature annotation.</text>
</comment>
<keyword evidence="8 10" id="KW-1133">Transmembrane helix</keyword>
<sequence length="252" mass="27662">MLSFVSFRWVDAFDILMVALLAYYFLRFLKGTRAIRMLYGLFFLVAVSFVARWLDLKAVGLIVNSLTTVWIVAFVIIFQPEIRNILSRFGRYRPLRFLLKHGADAAAVEEIVEAAAQMKDHRIGALLVIERDIGLRDYVETGTRVEARVSAPLLVSIFTPPAPLHDGGAIIIAGQVVAAGCTLPLSEERYVENALGMRHRAGLGIATVTDAIAVIVSETTGKISFANRGALLSGLTPSQLKYNIQQALATEV</sequence>
<evidence type="ECO:0000256" key="2">
    <source>
        <dbReference type="ARBA" id="ARBA00022475"/>
    </source>
</evidence>
<dbReference type="PIRSF" id="PIRSF004793">
    <property type="entry name" value="UCP004793"/>
    <property type="match status" value="1"/>
</dbReference>
<dbReference type="InterPro" id="IPR045585">
    <property type="entry name" value="CdaA_N"/>
</dbReference>
<evidence type="ECO:0000256" key="3">
    <source>
        <dbReference type="ARBA" id="ARBA00022679"/>
    </source>
</evidence>
<dbReference type="PANTHER" id="PTHR34185">
    <property type="entry name" value="DIADENYLATE CYCLASE"/>
    <property type="match status" value="1"/>
</dbReference>
<dbReference type="InterPro" id="IPR003390">
    <property type="entry name" value="DNA_integrity_scan_DisA_N"/>
</dbReference>
<evidence type="ECO:0000256" key="10">
    <source>
        <dbReference type="HAMAP-Rule" id="MF_01499"/>
    </source>
</evidence>
<dbReference type="SUPFAM" id="SSF143597">
    <property type="entry name" value="YojJ-like"/>
    <property type="match status" value="1"/>
</dbReference>
<evidence type="ECO:0000259" key="11">
    <source>
        <dbReference type="PROSITE" id="PS51794"/>
    </source>
</evidence>
<dbReference type="GO" id="GO:0005524">
    <property type="term" value="F:ATP binding"/>
    <property type="evidence" value="ECO:0007669"/>
    <property type="project" value="UniProtKB-UniRule"/>
</dbReference>
<evidence type="ECO:0000313" key="13">
    <source>
        <dbReference type="Proteomes" id="UP000779900"/>
    </source>
</evidence>
<reference evidence="12" key="1">
    <citation type="submission" date="2019-03" db="EMBL/GenBank/DDBJ databases">
        <title>Lake Tanganyika Metagenome-Assembled Genomes (MAGs).</title>
        <authorList>
            <person name="Tran P."/>
        </authorList>
    </citation>
    <scope>NUCLEOTIDE SEQUENCE</scope>
    <source>
        <strain evidence="12">K_DeepCast_150m_m2_040</strain>
    </source>
</reference>
<comment type="function">
    <text evidence="10">Catalyzes the condensation of 2 ATP molecules into cyclic di-AMP (c-di-AMP), a second messenger used to regulate differing processes in different bacteria.</text>
</comment>
<keyword evidence="4 10" id="KW-0812">Transmembrane</keyword>
<evidence type="ECO:0000256" key="4">
    <source>
        <dbReference type="ARBA" id="ARBA00022692"/>
    </source>
</evidence>
<keyword evidence="2 10" id="KW-1003">Cell membrane</keyword>
<evidence type="ECO:0000256" key="8">
    <source>
        <dbReference type="ARBA" id="ARBA00022989"/>
    </source>
</evidence>
<evidence type="ECO:0000256" key="1">
    <source>
        <dbReference type="ARBA" id="ARBA00000877"/>
    </source>
</evidence>
<accession>A0A937XFT7</accession>